<dbReference type="eggNOG" id="COG0457">
    <property type="taxonomic scope" value="Bacteria"/>
</dbReference>
<sequence length="956" mass="104225">MRQTFRWMTVALCCVVGAAAGETRPDARLEEARHAWEEARTLSQAGNHTDAIARAQHALALQEAVLGKEHLAVADALDKLGGLYEAQGLYPEDRLVFPPELLNENWRAASQFGHALNVLRQGKSAPAMRFHERALKIRETVLGENHPDVARSLQLLADLDYTHGAYGTAEISYDRALALRKAALGENHLEFAESLDGLANLYLAQGFFFGAGRLHSRALAIRVAALGKSHPDVAASLHHLGDVYLGQGKYPRAESLYTRALGILQLAHGENPSQVAGVLDSLAVLYMRQGMYARAEPLFARAITLQETALGKKHHRVATVLAHRALLHAYQEQYERAEPLLERALAMREAALGKNHPLVATCLRELARLRLAQHRFAEAVPLLTRALSISESRLRLDVLGASESRLASALWQLRDEEELLYALVRAAPDDEGVRRLALTAALLRKGRSAAELTSISRSNRGPLGASEQPTLERLNALRSEFATLSLQNRGSLQPAEYQQRLRNLTAVIEALETNLARGSALERIYSTEAPPRPEVVIDRVTQGLPEHGALIEFITCTEGPALPRPGTADTGQPGQSYYLALVLLPNAEVRAVELGPVEPIDRAASLLRDALARRDADFQPLAQALYKLAFRPLLPLLGNARRLFLSPDGQLGLVPFAALHDGRRFLVDSFDFTYLTSGRDLIPRLLEEWTPATSVTVLADPAFTPIPGSMPPNGPAGQFWIPLPGTRQEAEAIQRLIPRARLLLGTKATKEQLLHQRAPGVLHLATHGFFLSDEPAREASRAVGHFGALGEGVLMRLPPDPLLRSGLVLADAGAAAPASSSAAQARPYGGWVTALELAGIDLWGTQLVILSACDTGRGDVRQGQGVYGLRRALILAGAETVVMSLWMVRDDTTSQIMEAYYRNLLEGQGRAVALRNAMRTLREKHPHPHFWAPFIVLGRDTPLSGFGPAPAQAPKP</sequence>
<name>S9NTG5_CYSF2</name>
<dbReference type="PROSITE" id="PS50005">
    <property type="entry name" value="TPR"/>
    <property type="match status" value="2"/>
</dbReference>
<dbReference type="InterPro" id="IPR011990">
    <property type="entry name" value="TPR-like_helical_dom_sf"/>
</dbReference>
<dbReference type="SUPFAM" id="SSF48452">
    <property type="entry name" value="TPR-like"/>
    <property type="match status" value="2"/>
</dbReference>
<evidence type="ECO:0000256" key="3">
    <source>
        <dbReference type="PROSITE-ProRule" id="PRU00339"/>
    </source>
</evidence>
<evidence type="ECO:0000256" key="1">
    <source>
        <dbReference type="ARBA" id="ARBA00022737"/>
    </source>
</evidence>
<keyword evidence="2 3" id="KW-0802">TPR repeat</keyword>
<evidence type="ECO:0000256" key="2">
    <source>
        <dbReference type="ARBA" id="ARBA00022803"/>
    </source>
</evidence>
<dbReference type="SMART" id="SM00028">
    <property type="entry name" value="TPR"/>
    <property type="match status" value="7"/>
</dbReference>
<dbReference type="OrthoDB" id="9761935at2"/>
<dbReference type="Pfam" id="PF13374">
    <property type="entry name" value="TPR_10"/>
    <property type="match status" value="1"/>
</dbReference>
<feature type="repeat" description="TPR" evidence="3">
    <location>
        <begin position="234"/>
        <end position="267"/>
    </location>
</feature>
<evidence type="ECO:0000313" key="5">
    <source>
        <dbReference type="EMBL" id="EPX55435.1"/>
    </source>
</evidence>
<dbReference type="AlphaFoldDB" id="S9NTG5"/>
<dbReference type="InterPro" id="IPR019734">
    <property type="entry name" value="TPR_rpt"/>
</dbReference>
<dbReference type="Pfam" id="PF13424">
    <property type="entry name" value="TPR_12"/>
    <property type="match status" value="4"/>
</dbReference>
<keyword evidence="1" id="KW-0677">Repeat</keyword>
<protein>
    <recommendedName>
        <fullName evidence="4">CHAT domain-containing protein</fullName>
    </recommendedName>
</protein>
<dbReference type="RefSeq" id="WP_002624126.1">
    <property type="nucleotide sequence ID" value="NZ_ANAH02000071.1"/>
</dbReference>
<organism evidence="5 6">
    <name type="scientific">Cystobacter fuscus (strain ATCC 25194 / DSM 2262 / NBRC 100088 / M29)</name>
    <dbReference type="NCBI Taxonomy" id="1242864"/>
    <lineage>
        <taxon>Bacteria</taxon>
        <taxon>Pseudomonadati</taxon>
        <taxon>Myxococcota</taxon>
        <taxon>Myxococcia</taxon>
        <taxon>Myxococcales</taxon>
        <taxon>Cystobacterineae</taxon>
        <taxon>Archangiaceae</taxon>
        <taxon>Cystobacter</taxon>
    </lineage>
</organism>
<accession>S9NTG5</accession>
<reference evidence="5" key="1">
    <citation type="submission" date="2013-05" db="EMBL/GenBank/DDBJ databases">
        <title>Genome assembly of Cystobacter fuscus DSM 2262.</title>
        <authorList>
            <person name="Sharma G."/>
            <person name="Khatri I."/>
            <person name="Kaur C."/>
            <person name="Mayilraj S."/>
            <person name="Subramanian S."/>
        </authorList>
    </citation>
    <scope>NUCLEOTIDE SEQUENCE [LARGE SCALE GENOMIC DNA]</scope>
    <source>
        <strain evidence="5">DSM 2262</strain>
    </source>
</reference>
<dbReference type="InterPro" id="IPR024983">
    <property type="entry name" value="CHAT_dom"/>
</dbReference>
<proteinExistence type="predicted"/>
<comment type="caution">
    <text evidence="5">The sequence shown here is derived from an EMBL/GenBank/DDBJ whole genome shotgun (WGS) entry which is preliminary data.</text>
</comment>
<dbReference type="EMBL" id="ANAH02000071">
    <property type="protein sequence ID" value="EPX55435.1"/>
    <property type="molecule type" value="Genomic_DNA"/>
</dbReference>
<feature type="domain" description="CHAT" evidence="4">
    <location>
        <begin position="619"/>
        <end position="938"/>
    </location>
</feature>
<gene>
    <name evidence="5" type="ORF">D187_009046</name>
</gene>
<dbReference type="PANTHER" id="PTHR45641:SF19">
    <property type="entry name" value="NEPHROCYSTIN-3"/>
    <property type="match status" value="1"/>
</dbReference>
<evidence type="ECO:0000259" key="4">
    <source>
        <dbReference type="Pfam" id="PF12770"/>
    </source>
</evidence>
<dbReference type="Proteomes" id="UP000011682">
    <property type="component" value="Unassembled WGS sequence"/>
</dbReference>
<feature type="repeat" description="TPR" evidence="3">
    <location>
        <begin position="276"/>
        <end position="309"/>
    </location>
</feature>
<keyword evidence="6" id="KW-1185">Reference proteome</keyword>
<dbReference type="Pfam" id="PF12770">
    <property type="entry name" value="CHAT"/>
    <property type="match status" value="1"/>
</dbReference>
<evidence type="ECO:0000313" key="6">
    <source>
        <dbReference type="Proteomes" id="UP000011682"/>
    </source>
</evidence>
<dbReference type="PANTHER" id="PTHR45641">
    <property type="entry name" value="TETRATRICOPEPTIDE REPEAT PROTEIN (AFU_ORTHOLOGUE AFUA_6G03870)"/>
    <property type="match status" value="1"/>
</dbReference>
<dbReference type="eggNOG" id="COG4995">
    <property type="taxonomic scope" value="Bacteria"/>
</dbReference>
<dbReference type="Gene3D" id="1.25.40.10">
    <property type="entry name" value="Tetratricopeptide repeat domain"/>
    <property type="match status" value="3"/>
</dbReference>